<name>A0AA35PJJ8_9SAUR</name>
<dbReference type="InterPro" id="IPR051496">
    <property type="entry name" value="H-rev107_PLA/AT"/>
</dbReference>
<dbReference type="GO" id="GO:0004623">
    <property type="term" value="F:phospholipase A2 activity"/>
    <property type="evidence" value="ECO:0007669"/>
    <property type="project" value="TreeGrafter"/>
</dbReference>
<comment type="similarity">
    <text evidence="1">Belongs to the H-rev107 family.</text>
</comment>
<dbReference type="Proteomes" id="UP001178461">
    <property type="component" value="Chromosome 12"/>
</dbReference>
<accession>A0AA35PJJ8</accession>
<dbReference type="GO" id="GO:0005737">
    <property type="term" value="C:cytoplasm"/>
    <property type="evidence" value="ECO:0007669"/>
    <property type="project" value="TreeGrafter"/>
</dbReference>
<dbReference type="GO" id="GO:0008970">
    <property type="term" value="F:phospholipase A1 activity"/>
    <property type="evidence" value="ECO:0007669"/>
    <property type="project" value="TreeGrafter"/>
</dbReference>
<feature type="domain" description="LRAT" evidence="5">
    <location>
        <begin position="24"/>
        <end position="140"/>
    </location>
</feature>
<evidence type="ECO:0000256" key="1">
    <source>
        <dbReference type="ARBA" id="ARBA00007824"/>
    </source>
</evidence>
<sequence>MAQLFYDGIHWPTYVLQRPKPGDQIEISRLGSRHWAIYVGDGYVVHLTAADGSTGSFFSISLPADTKKAVVKKEKLSYVAGISDWKVNNKKDRKYKARPVSKIISTANEYVGMEIDYNVATKNCEHFVAELRYGPSDSRQVEEPSFLNWIADQIGW</sequence>
<protein>
    <recommendedName>
        <fullName evidence="5">LRAT domain-containing protein</fullName>
    </recommendedName>
</protein>
<evidence type="ECO:0000259" key="5">
    <source>
        <dbReference type="PROSITE" id="PS51934"/>
    </source>
</evidence>
<dbReference type="Pfam" id="PF04970">
    <property type="entry name" value="LRAT"/>
    <property type="match status" value="1"/>
</dbReference>
<evidence type="ECO:0000256" key="4">
    <source>
        <dbReference type="ARBA" id="ARBA00023098"/>
    </source>
</evidence>
<dbReference type="EMBL" id="OX395137">
    <property type="protein sequence ID" value="CAI5788305.1"/>
    <property type="molecule type" value="Genomic_DNA"/>
</dbReference>
<keyword evidence="7" id="KW-1185">Reference proteome</keyword>
<organism evidence="6 7">
    <name type="scientific">Podarcis lilfordi</name>
    <name type="common">Lilford's wall lizard</name>
    <dbReference type="NCBI Taxonomy" id="74358"/>
    <lineage>
        <taxon>Eukaryota</taxon>
        <taxon>Metazoa</taxon>
        <taxon>Chordata</taxon>
        <taxon>Craniata</taxon>
        <taxon>Vertebrata</taxon>
        <taxon>Euteleostomi</taxon>
        <taxon>Lepidosauria</taxon>
        <taxon>Squamata</taxon>
        <taxon>Bifurcata</taxon>
        <taxon>Unidentata</taxon>
        <taxon>Episquamata</taxon>
        <taxon>Laterata</taxon>
        <taxon>Lacertibaenia</taxon>
        <taxon>Lacertidae</taxon>
        <taxon>Podarcis</taxon>
    </lineage>
</organism>
<proteinExistence type="inferred from homology"/>
<evidence type="ECO:0000313" key="7">
    <source>
        <dbReference type="Proteomes" id="UP001178461"/>
    </source>
</evidence>
<dbReference type="GO" id="GO:0070292">
    <property type="term" value="P:N-acylphosphatidylethanolamine metabolic process"/>
    <property type="evidence" value="ECO:0007669"/>
    <property type="project" value="TreeGrafter"/>
</dbReference>
<evidence type="ECO:0000313" key="6">
    <source>
        <dbReference type="EMBL" id="CAI5788305.1"/>
    </source>
</evidence>
<keyword evidence="3" id="KW-0378">Hydrolase</keyword>
<dbReference type="AlphaFoldDB" id="A0AA35PJJ8"/>
<evidence type="ECO:0000256" key="2">
    <source>
        <dbReference type="ARBA" id="ARBA00022679"/>
    </source>
</evidence>
<keyword evidence="4" id="KW-0443">Lipid metabolism</keyword>
<evidence type="ECO:0000256" key="3">
    <source>
        <dbReference type="ARBA" id="ARBA00022801"/>
    </source>
</evidence>
<keyword evidence="2" id="KW-0808">Transferase</keyword>
<dbReference type="PANTHER" id="PTHR13943:SF36">
    <property type="entry name" value="PHOSPHOLIPASE A AND ACYLTRANSFERASE 4"/>
    <property type="match status" value="1"/>
</dbReference>
<dbReference type="Gene3D" id="3.90.1720.10">
    <property type="entry name" value="endopeptidase domain like (from Nostoc punctiforme)"/>
    <property type="match status" value="1"/>
</dbReference>
<dbReference type="GO" id="GO:0016410">
    <property type="term" value="F:N-acyltransferase activity"/>
    <property type="evidence" value="ECO:0007669"/>
    <property type="project" value="TreeGrafter"/>
</dbReference>
<dbReference type="PANTHER" id="PTHR13943">
    <property type="entry name" value="HRAS-LIKE SUPPRESSOR - RELATED"/>
    <property type="match status" value="1"/>
</dbReference>
<dbReference type="InterPro" id="IPR007053">
    <property type="entry name" value="LRAT_dom"/>
</dbReference>
<reference evidence="6" key="1">
    <citation type="submission" date="2022-12" db="EMBL/GenBank/DDBJ databases">
        <authorList>
            <person name="Alioto T."/>
            <person name="Alioto T."/>
            <person name="Gomez Garrido J."/>
        </authorList>
    </citation>
    <scope>NUCLEOTIDE SEQUENCE</scope>
</reference>
<dbReference type="PROSITE" id="PS51934">
    <property type="entry name" value="LRAT"/>
    <property type="match status" value="1"/>
</dbReference>
<gene>
    <name evidence="6" type="ORF">PODLI_1B004628</name>
</gene>